<keyword evidence="3" id="KW-1185">Reference proteome</keyword>
<dbReference type="RefSeq" id="WP_015229775.1">
    <property type="nucleotide sequence ID" value="NC_019780.1"/>
</dbReference>
<dbReference type="InterPro" id="IPR011856">
    <property type="entry name" value="tRNA_endonuc-like_dom_sf"/>
</dbReference>
<accession>K9YWA1</accession>
<proteinExistence type="predicted"/>
<dbReference type="eggNOG" id="COG1715">
    <property type="taxonomic scope" value="Bacteria"/>
</dbReference>
<reference evidence="2" key="1">
    <citation type="submission" date="2012-04" db="EMBL/GenBank/DDBJ databases">
        <title>Finished genome of Dactylococcopsis salina PCC 8305.</title>
        <authorList>
            <consortium name="US DOE Joint Genome Institute"/>
            <person name="Gugger M."/>
            <person name="Coursin T."/>
            <person name="Rippka R."/>
            <person name="Tandeau De Marsac N."/>
            <person name="Huntemann M."/>
            <person name="Wei C.-L."/>
            <person name="Han J."/>
            <person name="Detter J.C."/>
            <person name="Han C."/>
            <person name="Tapia R."/>
            <person name="Daligault H."/>
            <person name="Chen A."/>
            <person name="Krypides N."/>
            <person name="Mavromatis K."/>
            <person name="Markowitz V."/>
            <person name="Szeto E."/>
            <person name="Ivanova N."/>
            <person name="Ovchinnikova G."/>
            <person name="Pagani I."/>
            <person name="Pati A."/>
            <person name="Goodwin L."/>
            <person name="Peters L."/>
            <person name="Pitluck S."/>
            <person name="Woyke T."/>
            <person name="Kerfeld C."/>
        </authorList>
    </citation>
    <scope>NUCLEOTIDE SEQUENCE [LARGE SCALE GENOMIC DNA]</scope>
    <source>
        <strain evidence="2">PCC 8305</strain>
    </source>
</reference>
<dbReference type="Pfam" id="PF04471">
    <property type="entry name" value="Mrr_cat"/>
    <property type="match status" value="1"/>
</dbReference>
<dbReference type="KEGG" id="dsl:Dacsa_2150"/>
<dbReference type="GO" id="GO:0003677">
    <property type="term" value="F:DNA binding"/>
    <property type="evidence" value="ECO:0007669"/>
    <property type="project" value="InterPro"/>
</dbReference>
<name>K9YWA1_DACS8</name>
<dbReference type="EMBL" id="CP003944">
    <property type="protein sequence ID" value="AFZ50782.1"/>
    <property type="molecule type" value="Genomic_DNA"/>
</dbReference>
<gene>
    <name evidence="2" type="ORF">Dacsa_2150</name>
</gene>
<dbReference type="HOGENOM" id="CLU_1977862_0_0_3"/>
<dbReference type="Proteomes" id="UP000010482">
    <property type="component" value="Chromosome"/>
</dbReference>
<dbReference type="OrthoDB" id="454310at2"/>
<dbReference type="Gene3D" id="3.40.1350.10">
    <property type="match status" value="1"/>
</dbReference>
<dbReference type="GO" id="GO:0004519">
    <property type="term" value="F:endonuclease activity"/>
    <property type="evidence" value="ECO:0007669"/>
    <property type="project" value="InterPro"/>
</dbReference>
<dbReference type="GO" id="GO:0009307">
    <property type="term" value="P:DNA restriction-modification system"/>
    <property type="evidence" value="ECO:0007669"/>
    <property type="project" value="InterPro"/>
</dbReference>
<protein>
    <recommendedName>
        <fullName evidence="1">Restriction endonuclease type IV Mrr domain-containing protein</fullName>
    </recommendedName>
</protein>
<feature type="domain" description="Restriction endonuclease type IV Mrr" evidence="1">
    <location>
        <begin position="2"/>
        <end position="85"/>
    </location>
</feature>
<organism evidence="2 3">
    <name type="scientific">Dactylococcopsis salina (strain PCC 8305)</name>
    <name type="common">Myxobactron salinum</name>
    <dbReference type="NCBI Taxonomy" id="13035"/>
    <lineage>
        <taxon>Bacteria</taxon>
        <taxon>Bacillati</taxon>
        <taxon>Cyanobacteriota</taxon>
        <taxon>Cyanophyceae</taxon>
        <taxon>Nodosilineales</taxon>
        <taxon>Cymatolegaceae</taxon>
        <taxon>Dactylococcopsis</taxon>
    </lineage>
</organism>
<dbReference type="AlphaFoldDB" id="K9YWA1"/>
<dbReference type="STRING" id="13035.Dacsa_2150"/>
<sequence length="126" mass="13975">MQGQDGGIDGRIPILSNQGNLNQLEAEAGFNIKIEKKQFSRLELNGFVGDLQGENLHTGIIVTASGLAPDAKAEVKRHNANNMELCHLLLEDLLSGEISCNQIQLLVDDWESNLKASLRRYYQNNK</sequence>
<evidence type="ECO:0000259" key="1">
    <source>
        <dbReference type="Pfam" id="PF04471"/>
    </source>
</evidence>
<dbReference type="InterPro" id="IPR007560">
    <property type="entry name" value="Restrct_endonuc_IV_Mrr"/>
</dbReference>
<evidence type="ECO:0000313" key="2">
    <source>
        <dbReference type="EMBL" id="AFZ50782.1"/>
    </source>
</evidence>
<evidence type="ECO:0000313" key="3">
    <source>
        <dbReference type="Proteomes" id="UP000010482"/>
    </source>
</evidence>